<comment type="subcellular location">
    <subcellularLocation>
        <location evidence="1">Membrane</location>
        <topology evidence="1">Multi-pass membrane protein</topology>
    </subcellularLocation>
</comment>
<feature type="transmembrane region" description="Helical" evidence="6">
    <location>
        <begin position="150"/>
        <end position="171"/>
    </location>
</feature>
<gene>
    <name evidence="8" type="ORF">BDV26DRAFT_301467</name>
</gene>
<dbReference type="SUPFAM" id="SSF103473">
    <property type="entry name" value="MFS general substrate transporter"/>
    <property type="match status" value="1"/>
</dbReference>
<evidence type="ECO:0000256" key="4">
    <source>
        <dbReference type="ARBA" id="ARBA00023136"/>
    </source>
</evidence>
<evidence type="ECO:0000313" key="8">
    <source>
        <dbReference type="EMBL" id="KAE8372865.1"/>
    </source>
</evidence>
<feature type="transmembrane region" description="Helical" evidence="6">
    <location>
        <begin position="51"/>
        <end position="72"/>
    </location>
</feature>
<accession>A0A5N7ASM3</accession>
<evidence type="ECO:0000256" key="5">
    <source>
        <dbReference type="SAM" id="MobiDB-lite"/>
    </source>
</evidence>
<feature type="transmembrane region" description="Helical" evidence="6">
    <location>
        <begin position="84"/>
        <end position="102"/>
    </location>
</feature>
<dbReference type="EMBL" id="ML736338">
    <property type="protein sequence ID" value="KAE8372865.1"/>
    <property type="molecule type" value="Genomic_DNA"/>
</dbReference>
<protein>
    <submittedName>
        <fullName evidence="8">Major facilitator superfamily domain-containing protein</fullName>
    </submittedName>
</protein>
<reference evidence="8 9" key="1">
    <citation type="submission" date="2019-04" db="EMBL/GenBank/DDBJ databases">
        <title>Friends and foes A comparative genomics studyof 23 Aspergillus species from section Flavi.</title>
        <authorList>
            <consortium name="DOE Joint Genome Institute"/>
            <person name="Kjaerbolling I."/>
            <person name="Vesth T."/>
            <person name="Frisvad J.C."/>
            <person name="Nybo J.L."/>
            <person name="Theobald S."/>
            <person name="Kildgaard S."/>
            <person name="Isbrandt T."/>
            <person name="Kuo A."/>
            <person name="Sato A."/>
            <person name="Lyhne E.K."/>
            <person name="Kogle M.E."/>
            <person name="Wiebenga A."/>
            <person name="Kun R.S."/>
            <person name="Lubbers R.J."/>
            <person name="Makela M.R."/>
            <person name="Barry K."/>
            <person name="Chovatia M."/>
            <person name="Clum A."/>
            <person name="Daum C."/>
            <person name="Haridas S."/>
            <person name="He G."/>
            <person name="LaButti K."/>
            <person name="Lipzen A."/>
            <person name="Mondo S."/>
            <person name="Riley R."/>
            <person name="Salamov A."/>
            <person name="Simmons B.A."/>
            <person name="Magnuson J.K."/>
            <person name="Henrissat B."/>
            <person name="Mortensen U.H."/>
            <person name="Larsen T.O."/>
            <person name="Devries R.P."/>
            <person name="Grigoriev I.V."/>
            <person name="Machida M."/>
            <person name="Baker S.E."/>
            <person name="Andersen M.R."/>
        </authorList>
    </citation>
    <scope>NUCLEOTIDE SEQUENCE [LARGE SCALE GENOMIC DNA]</scope>
    <source>
        <strain evidence="8 9">IBT 29228</strain>
    </source>
</reference>
<evidence type="ECO:0000256" key="1">
    <source>
        <dbReference type="ARBA" id="ARBA00004141"/>
    </source>
</evidence>
<evidence type="ECO:0000256" key="6">
    <source>
        <dbReference type="SAM" id="Phobius"/>
    </source>
</evidence>
<evidence type="ECO:0000256" key="2">
    <source>
        <dbReference type="ARBA" id="ARBA00022692"/>
    </source>
</evidence>
<feature type="transmembrane region" description="Helical" evidence="6">
    <location>
        <begin position="251"/>
        <end position="274"/>
    </location>
</feature>
<feature type="transmembrane region" description="Helical" evidence="6">
    <location>
        <begin position="224"/>
        <end position="245"/>
    </location>
</feature>
<organism evidence="8 9">
    <name type="scientific">Aspergillus bertholletiae</name>
    <dbReference type="NCBI Taxonomy" id="1226010"/>
    <lineage>
        <taxon>Eukaryota</taxon>
        <taxon>Fungi</taxon>
        <taxon>Dikarya</taxon>
        <taxon>Ascomycota</taxon>
        <taxon>Pezizomycotina</taxon>
        <taxon>Eurotiomycetes</taxon>
        <taxon>Eurotiomycetidae</taxon>
        <taxon>Eurotiales</taxon>
        <taxon>Aspergillaceae</taxon>
        <taxon>Aspergillus</taxon>
        <taxon>Aspergillus subgen. Circumdati</taxon>
    </lineage>
</organism>
<dbReference type="Gene3D" id="1.20.1720.10">
    <property type="entry name" value="Multidrug resistance protein D"/>
    <property type="match status" value="1"/>
</dbReference>
<dbReference type="Proteomes" id="UP000326198">
    <property type="component" value="Unassembled WGS sequence"/>
</dbReference>
<dbReference type="GO" id="GO:0022857">
    <property type="term" value="F:transmembrane transporter activity"/>
    <property type="evidence" value="ECO:0007669"/>
    <property type="project" value="InterPro"/>
</dbReference>
<sequence>MTESLCSTVFQPSFGSFSNIFGRKPVVLIALVFFLVGAIVSGTSTNLPTLLIGRSIQGVGGGGIITLIEIIITDLIPLRLRGQYFGLIGSMLGIGSAIGPLLGAGCSERVSWRWIFYINLPFIGGALVLVPLCLRVLFTPKSVRMQLLRYDYVGTFLFITSTVSFLTPLTWGGVMYPWQSFRTLVPLCIGAAGFIAFIIYDIYAAADPLIPMSIFGSPTAMISYFGAVVHGFAIWCLLYYFPFYFEAVKEYSPVLAGVSLFPILLTLAPSAVVCGRLITKTGRYQLAIWAGWTISALGMGLLSRVKADTSTLGCVFLMLIPGLGLGILFPGVIVAVQASATPGQLPIAVAMCSFFRSFGQSIGVAIGGAVFQNRMRANILTYPALASHADDYSKNAAEVVHIVRECPDAMMKRDLQIAYSDSLRTVWAVCCAVLGCSMFLSAFTQEYDLNRAMQDGPESTDEGVSGGEQSRDKAM</sequence>
<feature type="transmembrane region" description="Helical" evidence="6">
    <location>
        <begin position="183"/>
        <end position="203"/>
    </location>
</feature>
<dbReference type="GO" id="GO:0005886">
    <property type="term" value="C:plasma membrane"/>
    <property type="evidence" value="ECO:0007669"/>
    <property type="project" value="TreeGrafter"/>
</dbReference>
<evidence type="ECO:0000259" key="7">
    <source>
        <dbReference type="PROSITE" id="PS50850"/>
    </source>
</evidence>
<proteinExistence type="predicted"/>
<evidence type="ECO:0000256" key="3">
    <source>
        <dbReference type="ARBA" id="ARBA00022989"/>
    </source>
</evidence>
<feature type="transmembrane region" description="Helical" evidence="6">
    <location>
        <begin position="315"/>
        <end position="336"/>
    </location>
</feature>
<dbReference type="InterPro" id="IPR011701">
    <property type="entry name" value="MFS"/>
</dbReference>
<keyword evidence="2 6" id="KW-0812">Transmembrane</keyword>
<dbReference type="InterPro" id="IPR036259">
    <property type="entry name" value="MFS_trans_sf"/>
</dbReference>
<feature type="transmembrane region" description="Helical" evidence="6">
    <location>
        <begin position="26"/>
        <end position="45"/>
    </location>
</feature>
<feature type="region of interest" description="Disordered" evidence="5">
    <location>
        <begin position="453"/>
        <end position="475"/>
    </location>
</feature>
<dbReference type="PRINTS" id="PR01036">
    <property type="entry name" value="TCRTETB"/>
</dbReference>
<name>A0A5N7ASM3_9EURO</name>
<keyword evidence="4 6" id="KW-0472">Membrane</keyword>
<dbReference type="PANTHER" id="PTHR23501">
    <property type="entry name" value="MAJOR FACILITATOR SUPERFAMILY"/>
    <property type="match status" value="1"/>
</dbReference>
<dbReference type="Pfam" id="PF07690">
    <property type="entry name" value="MFS_1"/>
    <property type="match status" value="1"/>
</dbReference>
<feature type="transmembrane region" description="Helical" evidence="6">
    <location>
        <begin position="114"/>
        <end position="138"/>
    </location>
</feature>
<dbReference type="InterPro" id="IPR020846">
    <property type="entry name" value="MFS_dom"/>
</dbReference>
<feature type="transmembrane region" description="Helical" evidence="6">
    <location>
        <begin position="425"/>
        <end position="443"/>
    </location>
</feature>
<feature type="domain" description="Major facilitator superfamily (MFS) profile" evidence="7">
    <location>
        <begin position="1"/>
        <end position="448"/>
    </location>
</feature>
<keyword evidence="3 6" id="KW-1133">Transmembrane helix</keyword>
<dbReference type="PANTHER" id="PTHR23501:SF59">
    <property type="entry name" value="MAJOR FACILITATOR SUPERFAMILY (MFS) PROFILE DOMAIN-CONTAINING PROTEIN-RELATED"/>
    <property type="match status" value="1"/>
</dbReference>
<feature type="transmembrane region" description="Helical" evidence="6">
    <location>
        <begin position="348"/>
        <end position="371"/>
    </location>
</feature>
<dbReference type="AlphaFoldDB" id="A0A5N7ASM3"/>
<dbReference type="Gene3D" id="1.20.1250.20">
    <property type="entry name" value="MFS general substrate transporter like domains"/>
    <property type="match status" value="1"/>
</dbReference>
<dbReference type="PROSITE" id="PS50850">
    <property type="entry name" value="MFS"/>
    <property type="match status" value="1"/>
</dbReference>
<keyword evidence="9" id="KW-1185">Reference proteome</keyword>
<evidence type="ECO:0000313" key="9">
    <source>
        <dbReference type="Proteomes" id="UP000326198"/>
    </source>
</evidence>
<dbReference type="OrthoDB" id="2351791at2759"/>
<feature type="transmembrane region" description="Helical" evidence="6">
    <location>
        <begin position="286"/>
        <end position="303"/>
    </location>
</feature>